<accession>A0ABW0ZZ40</accession>
<protein>
    <submittedName>
        <fullName evidence="2">Type I pantothenate kinase</fullName>
        <ecNumber evidence="2">2.7.1.33</ecNumber>
    </submittedName>
</protein>
<proteinExistence type="predicted"/>
<evidence type="ECO:0000313" key="3">
    <source>
        <dbReference type="Proteomes" id="UP001596074"/>
    </source>
</evidence>
<reference evidence="3" key="1">
    <citation type="journal article" date="2019" name="Int. J. Syst. Evol. Microbiol.">
        <title>The Global Catalogue of Microorganisms (GCM) 10K type strain sequencing project: providing services to taxonomists for standard genome sequencing and annotation.</title>
        <authorList>
            <consortium name="The Broad Institute Genomics Platform"/>
            <consortium name="The Broad Institute Genome Sequencing Center for Infectious Disease"/>
            <person name="Wu L."/>
            <person name="Ma J."/>
        </authorList>
    </citation>
    <scope>NUCLEOTIDE SEQUENCE [LARGE SCALE GENOMIC DNA]</scope>
    <source>
        <strain evidence="3">KCTC 42087</strain>
    </source>
</reference>
<keyword evidence="2" id="KW-0808">Transferase</keyword>
<dbReference type="GO" id="GO:0004594">
    <property type="term" value="F:pantothenate kinase activity"/>
    <property type="evidence" value="ECO:0007669"/>
    <property type="project" value="UniProtKB-EC"/>
</dbReference>
<keyword evidence="3" id="KW-1185">Reference proteome</keyword>
<evidence type="ECO:0000259" key="1">
    <source>
        <dbReference type="SMART" id="SM00382"/>
    </source>
</evidence>
<dbReference type="Pfam" id="PF00485">
    <property type="entry name" value="PRK"/>
    <property type="match status" value="1"/>
</dbReference>
<dbReference type="InterPro" id="IPR027417">
    <property type="entry name" value="P-loop_NTPase"/>
</dbReference>
<gene>
    <name evidence="2" type="ORF">ACFPZN_16220</name>
</gene>
<sequence>MPTEFATGAAPTPAELDAAAAVDGVAPAVAVTYAPVARHLTRLAEAARAARAGGAGARRPFVIGLTGGVGVGKSVTARILARLMDSGAAPCRIEIVATDGFLLPARELRERGIMHRKGFPESYDLGRAGEFLDELRRGAPEVRVPVYSHHSYDIVPDAAQHLRDPDVVLVEGVYVATLMRPDTAEAVAEGAFDVTLYLDAAPDAVRAWYLDRAMQLITERMREVTQPAWTMTREESRAMVERVWEEVNIVNARENIVPSRGFADLLVTKRDDHSVSSVRLRDHGPLRKGGTG</sequence>
<name>A0ABW0ZZ40_9ACTN</name>
<dbReference type="RefSeq" id="WP_378282794.1">
    <property type="nucleotide sequence ID" value="NZ_JBHSON010000020.1"/>
</dbReference>
<evidence type="ECO:0000313" key="2">
    <source>
        <dbReference type="EMBL" id="MFC5747174.1"/>
    </source>
</evidence>
<dbReference type="SMART" id="SM00382">
    <property type="entry name" value="AAA"/>
    <property type="match status" value="1"/>
</dbReference>
<dbReference type="EC" id="2.7.1.33" evidence="2"/>
<dbReference type="SUPFAM" id="SSF52540">
    <property type="entry name" value="P-loop containing nucleoside triphosphate hydrolases"/>
    <property type="match status" value="1"/>
</dbReference>
<comment type="caution">
    <text evidence="2">The sequence shown here is derived from an EMBL/GenBank/DDBJ whole genome shotgun (WGS) entry which is preliminary data.</text>
</comment>
<organism evidence="2 3">
    <name type="scientific">Actinomadura rugatobispora</name>
    <dbReference type="NCBI Taxonomy" id="1994"/>
    <lineage>
        <taxon>Bacteria</taxon>
        <taxon>Bacillati</taxon>
        <taxon>Actinomycetota</taxon>
        <taxon>Actinomycetes</taxon>
        <taxon>Streptosporangiales</taxon>
        <taxon>Thermomonosporaceae</taxon>
        <taxon>Actinomadura</taxon>
    </lineage>
</organism>
<keyword evidence="2" id="KW-0418">Kinase</keyword>
<dbReference type="EMBL" id="JBHSON010000020">
    <property type="protein sequence ID" value="MFC5747174.1"/>
    <property type="molecule type" value="Genomic_DNA"/>
</dbReference>
<dbReference type="Proteomes" id="UP001596074">
    <property type="component" value="Unassembled WGS sequence"/>
</dbReference>
<dbReference type="Gene3D" id="3.40.50.300">
    <property type="entry name" value="P-loop containing nucleotide triphosphate hydrolases"/>
    <property type="match status" value="1"/>
</dbReference>
<feature type="domain" description="AAA+ ATPase" evidence="1">
    <location>
        <begin position="59"/>
        <end position="290"/>
    </location>
</feature>
<dbReference type="InterPro" id="IPR003593">
    <property type="entry name" value="AAA+_ATPase"/>
</dbReference>
<dbReference type="InterPro" id="IPR006083">
    <property type="entry name" value="PRK/URK"/>
</dbReference>